<proteinExistence type="predicted"/>
<dbReference type="AlphaFoldDB" id="A0A0A9FHS4"/>
<evidence type="ECO:0000313" key="1">
    <source>
        <dbReference type="EMBL" id="JAE11902.1"/>
    </source>
</evidence>
<dbReference type="EMBL" id="GBRH01185994">
    <property type="protein sequence ID" value="JAE11902.1"/>
    <property type="molecule type" value="Transcribed_RNA"/>
</dbReference>
<organism evidence="1">
    <name type="scientific">Arundo donax</name>
    <name type="common">Giant reed</name>
    <name type="synonym">Donax arundinaceus</name>
    <dbReference type="NCBI Taxonomy" id="35708"/>
    <lineage>
        <taxon>Eukaryota</taxon>
        <taxon>Viridiplantae</taxon>
        <taxon>Streptophyta</taxon>
        <taxon>Embryophyta</taxon>
        <taxon>Tracheophyta</taxon>
        <taxon>Spermatophyta</taxon>
        <taxon>Magnoliopsida</taxon>
        <taxon>Liliopsida</taxon>
        <taxon>Poales</taxon>
        <taxon>Poaceae</taxon>
        <taxon>PACMAD clade</taxon>
        <taxon>Arundinoideae</taxon>
        <taxon>Arundineae</taxon>
        <taxon>Arundo</taxon>
    </lineage>
</organism>
<reference evidence="1" key="1">
    <citation type="submission" date="2014-09" db="EMBL/GenBank/DDBJ databases">
        <authorList>
            <person name="Magalhaes I.L.F."/>
            <person name="Oliveira U."/>
            <person name="Santos F.R."/>
            <person name="Vidigal T.H.D.A."/>
            <person name="Brescovit A.D."/>
            <person name="Santos A.J."/>
        </authorList>
    </citation>
    <scope>NUCLEOTIDE SEQUENCE</scope>
    <source>
        <tissue evidence="1">Shoot tissue taken approximately 20 cm above the soil surface</tissue>
    </source>
</reference>
<reference evidence="1" key="2">
    <citation type="journal article" date="2015" name="Data Brief">
        <title>Shoot transcriptome of the giant reed, Arundo donax.</title>
        <authorList>
            <person name="Barrero R.A."/>
            <person name="Guerrero F.D."/>
            <person name="Moolhuijzen P."/>
            <person name="Goolsby J.A."/>
            <person name="Tidwell J."/>
            <person name="Bellgard S.E."/>
            <person name="Bellgard M.I."/>
        </authorList>
    </citation>
    <scope>NUCLEOTIDE SEQUENCE</scope>
    <source>
        <tissue evidence="1">Shoot tissue taken approximately 20 cm above the soil surface</tissue>
    </source>
</reference>
<accession>A0A0A9FHS4</accession>
<name>A0A0A9FHS4_ARUDO</name>
<protein>
    <submittedName>
        <fullName evidence="1">Uncharacterized protein</fullName>
    </submittedName>
</protein>
<sequence>MQVAIYFNRTTTSNSSTIIVLHLFPHIAHSIPLGA</sequence>